<dbReference type="EMBL" id="LT630287">
    <property type="protein sequence ID" value="SFV40577.1"/>
    <property type="molecule type" value="Genomic_DNA"/>
</dbReference>
<keyword evidence="2" id="KW-0472">Membrane</keyword>
<keyword evidence="2" id="KW-1133">Transmembrane helix</keyword>
<evidence type="ECO:0000256" key="2">
    <source>
        <dbReference type="SAM" id="Phobius"/>
    </source>
</evidence>
<evidence type="ECO:0008006" key="5">
    <source>
        <dbReference type="Google" id="ProtNLM"/>
    </source>
</evidence>
<organism evidence="3 4">
    <name type="scientific">Ligilactobacillus acidipiscis</name>
    <dbReference type="NCBI Taxonomy" id="89059"/>
    <lineage>
        <taxon>Bacteria</taxon>
        <taxon>Bacillati</taxon>
        <taxon>Bacillota</taxon>
        <taxon>Bacilli</taxon>
        <taxon>Lactobacillales</taxon>
        <taxon>Lactobacillaceae</taxon>
        <taxon>Ligilactobacillus</taxon>
    </lineage>
</organism>
<feature type="transmembrane region" description="Helical" evidence="2">
    <location>
        <begin position="97"/>
        <end position="115"/>
    </location>
</feature>
<evidence type="ECO:0000313" key="3">
    <source>
        <dbReference type="EMBL" id="SFV40577.1"/>
    </source>
</evidence>
<gene>
    <name evidence="3" type="ORF">LAC1533_1157</name>
</gene>
<accession>A0A1K1KNW9</accession>
<dbReference type="GeneID" id="95349257"/>
<evidence type="ECO:0000256" key="1">
    <source>
        <dbReference type="SAM" id="MobiDB-lite"/>
    </source>
</evidence>
<feature type="compositionally biased region" description="Basic and acidic residues" evidence="1">
    <location>
        <begin position="20"/>
        <end position="29"/>
    </location>
</feature>
<dbReference type="RefSeq" id="WP_079579119.1">
    <property type="nucleotide sequence ID" value="NZ_LT630287.1"/>
</dbReference>
<sequence length="151" mass="17117">MNEEKGTNSQRESSNDVDQVVDKVNEMPDDQKEITMSKLEMYSGPIPHPRYLEQYENLDPGAAKLIIENGVDESKYRRNLESKTLEFSRQDHKRRDWMGFIIGIVAIIISCILIYKDHVVTGTIFGGFTVISLVSLFVGGNVSDEESSKDE</sequence>
<dbReference type="KEGG" id="laca:LAC1533_1157"/>
<feature type="transmembrane region" description="Helical" evidence="2">
    <location>
        <begin position="121"/>
        <end position="142"/>
    </location>
</feature>
<keyword evidence="2" id="KW-0812">Transmembrane</keyword>
<evidence type="ECO:0000313" key="4">
    <source>
        <dbReference type="Proteomes" id="UP000190935"/>
    </source>
</evidence>
<protein>
    <recommendedName>
        <fullName evidence="5">DUF2335 domain-containing protein</fullName>
    </recommendedName>
</protein>
<dbReference type="AlphaFoldDB" id="A0A1K1KNW9"/>
<dbReference type="Proteomes" id="UP000190935">
    <property type="component" value="Chromosome I"/>
</dbReference>
<reference evidence="4" key="1">
    <citation type="submission" date="2016-11" db="EMBL/GenBank/DDBJ databases">
        <authorList>
            <person name="Papadimitriou K."/>
        </authorList>
    </citation>
    <scope>NUCLEOTIDE SEQUENCE [LARGE SCALE GENOMIC DNA]</scope>
    <source>
        <strain evidence="4">ACA-DC 1533</strain>
    </source>
</reference>
<feature type="region of interest" description="Disordered" evidence="1">
    <location>
        <begin position="1"/>
        <end position="29"/>
    </location>
</feature>
<name>A0A1K1KNW9_9LACO</name>
<dbReference type="InterPro" id="IPR019284">
    <property type="entry name" value="RP532"/>
</dbReference>
<proteinExistence type="predicted"/>
<dbReference type="Pfam" id="PF10097">
    <property type="entry name" value="DUF2335"/>
    <property type="match status" value="1"/>
</dbReference>